<organism evidence="2 3">
    <name type="scientific">Elysia crispata</name>
    <name type="common">lettuce slug</name>
    <dbReference type="NCBI Taxonomy" id="231223"/>
    <lineage>
        <taxon>Eukaryota</taxon>
        <taxon>Metazoa</taxon>
        <taxon>Spiralia</taxon>
        <taxon>Lophotrochozoa</taxon>
        <taxon>Mollusca</taxon>
        <taxon>Gastropoda</taxon>
        <taxon>Heterobranchia</taxon>
        <taxon>Euthyneura</taxon>
        <taxon>Panpulmonata</taxon>
        <taxon>Sacoglossa</taxon>
        <taxon>Placobranchoidea</taxon>
        <taxon>Plakobranchidae</taxon>
        <taxon>Elysia</taxon>
    </lineage>
</organism>
<comment type="caution">
    <text evidence="2">The sequence shown here is derived from an EMBL/GenBank/DDBJ whole genome shotgun (WGS) entry which is preliminary data.</text>
</comment>
<dbReference type="EMBL" id="JAWDGP010006605">
    <property type="protein sequence ID" value="KAK3738033.1"/>
    <property type="molecule type" value="Genomic_DNA"/>
</dbReference>
<evidence type="ECO:0000256" key="1">
    <source>
        <dbReference type="SAM" id="MobiDB-lite"/>
    </source>
</evidence>
<feature type="compositionally biased region" description="Polar residues" evidence="1">
    <location>
        <begin position="66"/>
        <end position="75"/>
    </location>
</feature>
<name>A0AAE0YBC5_9GAST</name>
<keyword evidence="3" id="KW-1185">Reference proteome</keyword>
<dbReference type="Proteomes" id="UP001283361">
    <property type="component" value="Unassembled WGS sequence"/>
</dbReference>
<proteinExistence type="predicted"/>
<feature type="region of interest" description="Disordered" evidence="1">
    <location>
        <begin position="29"/>
        <end position="75"/>
    </location>
</feature>
<accession>A0AAE0YBC5</accession>
<evidence type="ECO:0000313" key="3">
    <source>
        <dbReference type="Proteomes" id="UP001283361"/>
    </source>
</evidence>
<dbReference type="AlphaFoldDB" id="A0AAE0YBC5"/>
<gene>
    <name evidence="2" type="ORF">RRG08_067200</name>
</gene>
<reference evidence="2" key="1">
    <citation type="journal article" date="2023" name="G3 (Bethesda)">
        <title>A reference genome for the long-term kleptoplast-retaining sea slug Elysia crispata morphotype clarki.</title>
        <authorList>
            <person name="Eastman K.E."/>
            <person name="Pendleton A.L."/>
            <person name="Shaikh M.A."/>
            <person name="Suttiyut T."/>
            <person name="Ogas R."/>
            <person name="Tomko P."/>
            <person name="Gavelis G."/>
            <person name="Widhalm J.R."/>
            <person name="Wisecaver J.H."/>
        </authorList>
    </citation>
    <scope>NUCLEOTIDE SEQUENCE</scope>
    <source>
        <strain evidence="2">ECLA1</strain>
    </source>
</reference>
<sequence>MAVHSEDNVGLTKKIEFAEFDTRLTPLGVEAGSQPLSPLGDSSVLQPSLTRVGRAPSPTSQEDRGSISTTGGQQTPGLDLLLVIVADSNVKMFS</sequence>
<evidence type="ECO:0000313" key="2">
    <source>
        <dbReference type="EMBL" id="KAK3738033.1"/>
    </source>
</evidence>
<protein>
    <submittedName>
        <fullName evidence="2">Uncharacterized protein</fullName>
    </submittedName>
</protein>